<accession>A0A5M8RKB2</accession>
<dbReference type="STRING" id="1925020.BTA30_04580"/>
<dbReference type="InterPro" id="IPR016024">
    <property type="entry name" value="ARM-type_fold"/>
</dbReference>
<dbReference type="Proteomes" id="UP000324326">
    <property type="component" value="Unassembled WGS sequence"/>
</dbReference>
<dbReference type="SUPFAM" id="SSF48371">
    <property type="entry name" value="ARM repeat"/>
    <property type="match status" value="1"/>
</dbReference>
<name>A0A5M8RKB2_9BACI</name>
<dbReference type="EMBL" id="QSND01000006">
    <property type="protein sequence ID" value="KAA6447326.1"/>
    <property type="molecule type" value="Genomic_DNA"/>
</dbReference>
<dbReference type="RefSeq" id="WP_148959118.1">
    <property type="nucleotide sequence ID" value="NZ_CM125431.1"/>
</dbReference>
<organism evidence="1 2">
    <name type="scientific">Bacillus swezeyi</name>
    <dbReference type="NCBI Taxonomy" id="1925020"/>
    <lineage>
        <taxon>Bacteria</taxon>
        <taxon>Bacillati</taxon>
        <taxon>Bacillota</taxon>
        <taxon>Bacilli</taxon>
        <taxon>Bacillales</taxon>
        <taxon>Bacillaceae</taxon>
        <taxon>Bacillus</taxon>
    </lineage>
</organism>
<dbReference type="InterPro" id="IPR011989">
    <property type="entry name" value="ARM-like"/>
</dbReference>
<sequence>MDHFIQTYFANLESKDKNIQYEAYQNILAVTEKEVDWAYEVWDQLLEDLHHQDHHKRSRAAQFLSYLAISDPDKRILNDFPELWEVTKDEKFVTARHSLQSIWRVGLAGTEQREMVLHHLVERFNNCLPEKNHTLIRFDIIQGLRHLYDAMINAEEIKQIAIDLVSKEENEKYQKKYKAIWKDA</sequence>
<gene>
    <name evidence="1" type="ORF">DX927_22600</name>
</gene>
<dbReference type="Gene3D" id="1.25.10.10">
    <property type="entry name" value="Leucine-rich Repeat Variant"/>
    <property type="match status" value="1"/>
</dbReference>
<evidence type="ECO:0000313" key="2">
    <source>
        <dbReference type="Proteomes" id="UP000324326"/>
    </source>
</evidence>
<evidence type="ECO:0008006" key="3">
    <source>
        <dbReference type="Google" id="ProtNLM"/>
    </source>
</evidence>
<proteinExistence type="predicted"/>
<evidence type="ECO:0000313" key="1">
    <source>
        <dbReference type="EMBL" id="KAA6447326.1"/>
    </source>
</evidence>
<comment type="caution">
    <text evidence="1">The sequence shown here is derived from an EMBL/GenBank/DDBJ whole genome shotgun (WGS) entry which is preliminary data.</text>
</comment>
<dbReference type="AlphaFoldDB" id="A0A5M8RKB2"/>
<protein>
    <recommendedName>
        <fullName evidence="3">HEAT repeat domain-containing protein</fullName>
    </recommendedName>
</protein>
<reference evidence="1 2" key="1">
    <citation type="submission" date="2018-08" db="EMBL/GenBank/DDBJ databases">
        <title>Bacillus phenotypic plasticity.</title>
        <authorList>
            <person name="Hurtado E."/>
        </authorList>
    </citation>
    <scope>NUCLEOTIDE SEQUENCE [LARGE SCALE GENOMIC DNA]</scope>
    <source>
        <strain evidence="1 2">427</strain>
    </source>
</reference>